<dbReference type="KEGG" id="chk:D4L85_22055"/>
<feature type="transmembrane region" description="Helical" evidence="5">
    <location>
        <begin position="61"/>
        <end position="79"/>
    </location>
</feature>
<organism evidence="7 8">
    <name type="scientific">Chryseolinea soli</name>
    <dbReference type="NCBI Taxonomy" id="2321403"/>
    <lineage>
        <taxon>Bacteria</taxon>
        <taxon>Pseudomonadati</taxon>
        <taxon>Bacteroidota</taxon>
        <taxon>Cytophagia</taxon>
        <taxon>Cytophagales</taxon>
        <taxon>Fulvivirgaceae</taxon>
        <taxon>Chryseolinea</taxon>
    </lineage>
</organism>
<dbReference type="InterPro" id="IPR011020">
    <property type="entry name" value="HTTM-like"/>
</dbReference>
<evidence type="ECO:0000256" key="5">
    <source>
        <dbReference type="SAM" id="Phobius"/>
    </source>
</evidence>
<evidence type="ECO:0000256" key="2">
    <source>
        <dbReference type="ARBA" id="ARBA00022692"/>
    </source>
</evidence>
<dbReference type="InterPro" id="IPR052964">
    <property type="entry name" value="Sporulation_signal_mat"/>
</dbReference>
<evidence type="ECO:0000313" key="7">
    <source>
        <dbReference type="EMBL" id="AYB33097.1"/>
    </source>
</evidence>
<dbReference type="Pfam" id="PF04134">
    <property type="entry name" value="DCC1-like"/>
    <property type="match status" value="1"/>
</dbReference>
<accession>A0A385SSH5</accession>
<dbReference type="EMBL" id="CP032382">
    <property type="protein sequence ID" value="AYB33097.1"/>
    <property type="molecule type" value="Genomic_DNA"/>
</dbReference>
<feature type="domain" description="HTTM-like" evidence="6">
    <location>
        <begin position="14"/>
        <end position="274"/>
    </location>
</feature>
<sequence>MIRYLIDVIERAYTKKIDGSGLALFRIVYGVVLLCEVIQLFYFRHLVFDKIPYLSPSEIDFAIPLIFWMISLVFLIVGLYTRYAAIVNYILSVTLIGTIQSYEYHMFYMFVGTNFLLIFLNVSQVNSLDRLRSKLKYSTTRFQLEPTRKVNALHYYAIPLMSVGFTYLDSVFFKLTSHIWLSGLGMWAPVSLPQTTQFNVSFLLNLKWVMLGLGYITLIFELLFIFLFWRKKWRWFLFVVGVGLHIGIVVMFPIPWFGLGMMSFYLLLVPVGTWSKIRKAFQAKKPLLEFFYDEECPLCIRVKIILSHFDVFNVIEFKSVQRYAAQTPALSNYSQEQLLNSIFSVSSKGKVLKGIDTYIFVFLRLPALFPLGLIMKFPGVYQISKLVYRKVAEDRVVERCTEDNCGYTPVPVYIADTDNIKLLKNLTLKQFKIRVITFLLVFFVILQLNVSYNSDLVNAVKTKIGFKNSAPERIIQKITSPARKFSKIYFGICHHPLFLDSHFDGYNHIIAIEAVGENGKTYWLPIIDKNGMPGSYLYGFVWAKWTFRVNSPRINQNRLAQGIRDFTAFWATNNGIPLNKFKFNVYVKKVEVPSQWKLDHLNNQIKQNWQLAGEAHWEGDNFVSSLKQIEDL</sequence>
<evidence type="ECO:0000256" key="1">
    <source>
        <dbReference type="ARBA" id="ARBA00004127"/>
    </source>
</evidence>
<evidence type="ECO:0000313" key="8">
    <source>
        <dbReference type="Proteomes" id="UP000266183"/>
    </source>
</evidence>
<dbReference type="GO" id="GO:0012505">
    <property type="term" value="C:endomembrane system"/>
    <property type="evidence" value="ECO:0007669"/>
    <property type="project" value="UniProtKB-SubCell"/>
</dbReference>
<protein>
    <submittedName>
        <fullName evidence="7">DUF393 domain-containing protein</fullName>
    </submittedName>
</protein>
<feature type="transmembrane region" description="Helical" evidence="5">
    <location>
        <begin position="150"/>
        <end position="168"/>
    </location>
</feature>
<feature type="transmembrane region" description="Helical" evidence="5">
    <location>
        <begin position="21"/>
        <end position="41"/>
    </location>
</feature>
<feature type="transmembrane region" description="Helical" evidence="5">
    <location>
        <begin position="108"/>
        <end position="129"/>
    </location>
</feature>
<dbReference type="PANTHER" id="PTHR39535">
    <property type="entry name" value="SPORULATION-DELAYING PROTEIN SDPB"/>
    <property type="match status" value="1"/>
</dbReference>
<dbReference type="SMART" id="SM00752">
    <property type="entry name" value="HTTM"/>
    <property type="match status" value="1"/>
</dbReference>
<dbReference type="PANTHER" id="PTHR39535:SF2">
    <property type="entry name" value="HTTM DOMAIN-CONTAINING PROTEIN"/>
    <property type="match status" value="1"/>
</dbReference>
<evidence type="ECO:0000256" key="3">
    <source>
        <dbReference type="ARBA" id="ARBA00022989"/>
    </source>
</evidence>
<comment type="subcellular location">
    <subcellularLocation>
        <location evidence="1">Endomembrane system</location>
        <topology evidence="1">Multi-pass membrane protein</topology>
    </subcellularLocation>
</comment>
<dbReference type="OrthoDB" id="341137at2"/>
<feature type="transmembrane region" description="Helical" evidence="5">
    <location>
        <begin position="208"/>
        <end position="228"/>
    </location>
</feature>
<dbReference type="GO" id="GO:0015035">
    <property type="term" value="F:protein-disulfide reductase activity"/>
    <property type="evidence" value="ECO:0007669"/>
    <property type="project" value="InterPro"/>
</dbReference>
<evidence type="ECO:0000259" key="6">
    <source>
        <dbReference type="SMART" id="SM00752"/>
    </source>
</evidence>
<evidence type="ECO:0000256" key="4">
    <source>
        <dbReference type="ARBA" id="ARBA00023136"/>
    </source>
</evidence>
<dbReference type="InterPro" id="IPR007263">
    <property type="entry name" value="DCC1-like"/>
</dbReference>
<name>A0A385SSH5_9BACT</name>
<feature type="transmembrane region" description="Helical" evidence="5">
    <location>
        <begin position="431"/>
        <end position="452"/>
    </location>
</feature>
<feature type="transmembrane region" description="Helical" evidence="5">
    <location>
        <begin position="86"/>
        <end position="102"/>
    </location>
</feature>
<proteinExistence type="predicted"/>
<dbReference type="Proteomes" id="UP000266183">
    <property type="component" value="Chromosome"/>
</dbReference>
<dbReference type="AlphaFoldDB" id="A0A385SSH5"/>
<keyword evidence="2 5" id="KW-0812">Transmembrane</keyword>
<gene>
    <name evidence="7" type="ORF">D4L85_22055</name>
</gene>
<keyword evidence="8" id="KW-1185">Reference proteome</keyword>
<feature type="transmembrane region" description="Helical" evidence="5">
    <location>
        <begin position="235"/>
        <end position="254"/>
    </location>
</feature>
<reference evidence="8" key="1">
    <citation type="submission" date="2018-09" db="EMBL/GenBank/DDBJ databases">
        <title>Chryseolinea sp. KIS68-18 isolated from soil.</title>
        <authorList>
            <person name="Weon H.-Y."/>
            <person name="Kwon S.-W."/>
            <person name="Lee S.A."/>
        </authorList>
    </citation>
    <scope>NUCLEOTIDE SEQUENCE [LARGE SCALE GENOMIC DNA]</scope>
    <source>
        <strain evidence="8">KIS68-18</strain>
    </source>
</reference>
<keyword evidence="3 5" id="KW-1133">Transmembrane helix</keyword>
<dbReference type="RefSeq" id="WP_119756339.1">
    <property type="nucleotide sequence ID" value="NZ_CP032382.1"/>
</dbReference>
<keyword evidence="4 5" id="KW-0472">Membrane</keyword>